<dbReference type="AlphaFoldDB" id="A0A517MF90"/>
<reference evidence="3 4" key="1">
    <citation type="submission" date="2019-02" db="EMBL/GenBank/DDBJ databases">
        <title>Deep-cultivation of Planctomycetes and their phenomic and genomic characterization uncovers novel biology.</title>
        <authorList>
            <person name="Wiegand S."/>
            <person name="Jogler M."/>
            <person name="Boedeker C."/>
            <person name="Pinto D."/>
            <person name="Vollmers J."/>
            <person name="Rivas-Marin E."/>
            <person name="Kohn T."/>
            <person name="Peeters S.H."/>
            <person name="Heuer A."/>
            <person name="Rast P."/>
            <person name="Oberbeckmann S."/>
            <person name="Bunk B."/>
            <person name="Jeske O."/>
            <person name="Meyerdierks A."/>
            <person name="Storesund J.E."/>
            <person name="Kallscheuer N."/>
            <person name="Luecker S."/>
            <person name="Lage O.M."/>
            <person name="Pohl T."/>
            <person name="Merkel B.J."/>
            <person name="Hornburger P."/>
            <person name="Mueller R.-W."/>
            <person name="Bruemmer F."/>
            <person name="Labrenz M."/>
            <person name="Spormann A.M."/>
            <person name="Op den Camp H."/>
            <person name="Overmann J."/>
            <person name="Amann R."/>
            <person name="Jetten M.S.M."/>
            <person name="Mascher T."/>
            <person name="Medema M.H."/>
            <person name="Devos D.P."/>
            <person name="Kaster A.-K."/>
            <person name="Ovreas L."/>
            <person name="Rohde M."/>
            <person name="Galperin M.Y."/>
            <person name="Jogler C."/>
        </authorList>
    </citation>
    <scope>NUCLEOTIDE SEQUENCE [LARGE SCALE GENOMIC DNA]</scope>
    <source>
        <strain evidence="3 4">FF011L</strain>
    </source>
</reference>
<proteinExistence type="predicted"/>
<dbReference type="InterPro" id="IPR018391">
    <property type="entry name" value="PQQ_b-propeller_rpt"/>
</dbReference>
<protein>
    <submittedName>
        <fullName evidence="3">Outer membrane biogenesis protein BamB</fullName>
    </submittedName>
</protein>
<dbReference type="InterPro" id="IPR015943">
    <property type="entry name" value="WD40/YVTN_repeat-like_dom_sf"/>
</dbReference>
<dbReference type="InterPro" id="IPR011047">
    <property type="entry name" value="Quinoprotein_ADH-like_sf"/>
</dbReference>
<dbReference type="EMBL" id="CP036262">
    <property type="protein sequence ID" value="QDS93553.1"/>
    <property type="molecule type" value="Genomic_DNA"/>
</dbReference>
<organism evidence="3 4">
    <name type="scientific">Roseimaritima multifibrata</name>
    <dbReference type="NCBI Taxonomy" id="1930274"/>
    <lineage>
        <taxon>Bacteria</taxon>
        <taxon>Pseudomonadati</taxon>
        <taxon>Planctomycetota</taxon>
        <taxon>Planctomycetia</taxon>
        <taxon>Pirellulales</taxon>
        <taxon>Pirellulaceae</taxon>
        <taxon>Roseimaritima</taxon>
    </lineage>
</organism>
<keyword evidence="4" id="KW-1185">Reference proteome</keyword>
<dbReference type="OrthoDB" id="229752at2"/>
<evidence type="ECO:0000313" key="3">
    <source>
        <dbReference type="EMBL" id="QDS93553.1"/>
    </source>
</evidence>
<dbReference type="PANTHER" id="PTHR34512">
    <property type="entry name" value="CELL SURFACE PROTEIN"/>
    <property type="match status" value="1"/>
</dbReference>
<evidence type="ECO:0000259" key="2">
    <source>
        <dbReference type="Pfam" id="PF13360"/>
    </source>
</evidence>
<dbReference type="RefSeq" id="WP_145351695.1">
    <property type="nucleotide sequence ID" value="NZ_CP036262.1"/>
</dbReference>
<name>A0A517MF90_9BACT</name>
<dbReference type="SUPFAM" id="SSF50998">
    <property type="entry name" value="Quinoprotein alcohol dehydrogenase-like"/>
    <property type="match status" value="1"/>
</dbReference>
<dbReference type="Gene3D" id="2.130.10.10">
    <property type="entry name" value="YVTN repeat-like/Quinoprotein amine dehydrogenase"/>
    <property type="match status" value="1"/>
</dbReference>
<dbReference type="PANTHER" id="PTHR34512:SF30">
    <property type="entry name" value="OUTER MEMBRANE PROTEIN ASSEMBLY FACTOR BAMB"/>
    <property type="match status" value="1"/>
</dbReference>
<dbReference type="Proteomes" id="UP000320672">
    <property type="component" value="Chromosome"/>
</dbReference>
<feature type="chain" id="PRO_5022155444" evidence="1">
    <location>
        <begin position="23"/>
        <end position="429"/>
    </location>
</feature>
<feature type="domain" description="Pyrrolo-quinoline quinone repeat" evidence="2">
    <location>
        <begin position="84"/>
        <end position="351"/>
    </location>
</feature>
<dbReference type="Pfam" id="PF13360">
    <property type="entry name" value="PQQ_2"/>
    <property type="match status" value="1"/>
</dbReference>
<dbReference type="SMART" id="SM00564">
    <property type="entry name" value="PQQ"/>
    <property type="match status" value="3"/>
</dbReference>
<evidence type="ECO:0000256" key="1">
    <source>
        <dbReference type="SAM" id="SignalP"/>
    </source>
</evidence>
<keyword evidence="1" id="KW-0732">Signal</keyword>
<gene>
    <name evidence="3" type="ORF">FF011L_23230</name>
</gene>
<dbReference type="InterPro" id="IPR002372">
    <property type="entry name" value="PQQ_rpt_dom"/>
</dbReference>
<sequence precursor="true">MTFVRSFGIACCCIAFSGLATAEDWSQWRGPERSNRSNETGLFKTWTDAGPPLVWMESGAGSGYAGVSVVGKHLYTTGNFDDGQAVTCFDTESGKRVWKTSVTDKPPKHGYDGSRSTPTVDGDLLYVVPSDGRIVCLQAADGKEVWSRPFSDWNGKMMSGWGFSESPLVDGDKVICTPGGAGGLVVALNKKTGESIWACEGSELDRESSAKKTNDGAGYSSVVISNAGGIRQYVQLIGPGLVGIHAETGKLLWQYDRVANTTANIPTPLVAGDYVFTSTGYNTGAALLKLLKDGKDGADQFKTEEVYWLDGREFQNKHGGMTYHDGYIYCGHGNGNGLPICLNVRDGEIAWGPERAEGKGETSMIYADGHFVLRRESGHVILIKANPEKYDVVDSFMPEFQEGKSWAHPVISNGKLYLRENDKIMAYQL</sequence>
<dbReference type="KEGG" id="rml:FF011L_23230"/>
<evidence type="ECO:0000313" key="4">
    <source>
        <dbReference type="Proteomes" id="UP000320672"/>
    </source>
</evidence>
<feature type="signal peptide" evidence="1">
    <location>
        <begin position="1"/>
        <end position="22"/>
    </location>
</feature>
<accession>A0A517MF90</accession>